<sequence length="117" mass="12850">MDVEDLYAGGPIYFSEQINLTANVICQQNLSPEHESSALEIATNSAEVGRNTVAHQEVHCYLKDDMCREKAQSPAAETAENAKGGKMEAASFCDTEHLFGPEKPKHRNEGQRADAKK</sequence>
<organism evidence="2 3">
    <name type="scientific">Romanomermis culicivorax</name>
    <name type="common">Nematode worm</name>
    <dbReference type="NCBI Taxonomy" id="13658"/>
    <lineage>
        <taxon>Eukaryota</taxon>
        <taxon>Metazoa</taxon>
        <taxon>Ecdysozoa</taxon>
        <taxon>Nematoda</taxon>
        <taxon>Enoplea</taxon>
        <taxon>Dorylaimia</taxon>
        <taxon>Mermithida</taxon>
        <taxon>Mermithoidea</taxon>
        <taxon>Mermithidae</taxon>
        <taxon>Romanomermis</taxon>
    </lineage>
</organism>
<name>A0A915L486_ROMCU</name>
<proteinExistence type="predicted"/>
<evidence type="ECO:0000313" key="3">
    <source>
        <dbReference type="WBParaSite" id="nRc.2.0.1.t45895-RA"/>
    </source>
</evidence>
<dbReference type="WBParaSite" id="nRc.2.0.1.t45895-RA">
    <property type="protein sequence ID" value="nRc.2.0.1.t45895-RA"/>
    <property type="gene ID" value="nRc.2.0.1.g45895"/>
</dbReference>
<feature type="compositionally biased region" description="Basic and acidic residues" evidence="1">
    <location>
        <begin position="94"/>
        <end position="117"/>
    </location>
</feature>
<evidence type="ECO:0000256" key="1">
    <source>
        <dbReference type="SAM" id="MobiDB-lite"/>
    </source>
</evidence>
<dbReference type="AlphaFoldDB" id="A0A915L486"/>
<dbReference type="Proteomes" id="UP000887565">
    <property type="component" value="Unplaced"/>
</dbReference>
<protein>
    <submittedName>
        <fullName evidence="3">Uncharacterized protein</fullName>
    </submittedName>
</protein>
<accession>A0A915L486</accession>
<evidence type="ECO:0000313" key="2">
    <source>
        <dbReference type="Proteomes" id="UP000887565"/>
    </source>
</evidence>
<keyword evidence="2" id="KW-1185">Reference proteome</keyword>
<feature type="region of interest" description="Disordered" evidence="1">
    <location>
        <begin position="93"/>
        <end position="117"/>
    </location>
</feature>
<reference evidence="3" key="1">
    <citation type="submission" date="2022-11" db="UniProtKB">
        <authorList>
            <consortium name="WormBaseParasite"/>
        </authorList>
    </citation>
    <scope>IDENTIFICATION</scope>
</reference>